<feature type="transmembrane region" description="Helical" evidence="6">
    <location>
        <begin position="9"/>
        <end position="28"/>
    </location>
</feature>
<evidence type="ECO:0000256" key="5">
    <source>
        <dbReference type="ARBA" id="ARBA00023136"/>
    </source>
</evidence>
<evidence type="ECO:0000256" key="4">
    <source>
        <dbReference type="ARBA" id="ARBA00022989"/>
    </source>
</evidence>
<feature type="domain" description="ABC-2 type transporter transmembrane" evidence="7">
    <location>
        <begin position="9"/>
        <end position="330"/>
    </location>
</feature>
<dbReference type="AlphaFoldDB" id="X1K2W8"/>
<dbReference type="EMBL" id="BARV01003242">
    <property type="protein sequence ID" value="GAI00878.1"/>
    <property type="molecule type" value="Genomic_DNA"/>
</dbReference>
<dbReference type="GO" id="GO:0140359">
    <property type="term" value="F:ABC-type transporter activity"/>
    <property type="evidence" value="ECO:0007669"/>
    <property type="project" value="InterPro"/>
</dbReference>
<feature type="transmembrane region" description="Helical" evidence="6">
    <location>
        <begin position="229"/>
        <end position="253"/>
    </location>
</feature>
<dbReference type="Pfam" id="PF12698">
    <property type="entry name" value="ABC2_membrane_3"/>
    <property type="match status" value="1"/>
</dbReference>
<evidence type="ECO:0000313" key="8">
    <source>
        <dbReference type="EMBL" id="GAI00878.1"/>
    </source>
</evidence>
<sequence>ISQLFRNKFFAYMTVLGIVLYAIIYYVMPKTIDETFEIALYAPEQYKNILQQVSEEEGIEIKSFESVKKLKEGVEEGDFNVGIVLSEDFEKVLLTGEKPKVKIYYPPDASKDIRRGVELILKESAFALTGQRLPVGFDVEVLGKDRAGEQIPPRDRLRPTLIVMILFMELWGIANLITEETENKTLGAILVTPAKVSDVIAAKGAVGTLLAFSEAALLAFLLGALKGNIAVILATLLLGALMVTGISFVIAAFSKDMLIATGYSVLGLLLLIIPAIAVIFPGSASLWVRIFPSYYLVEVLDRMVTYGESWVGFWRNLVILLAFDIAVFPVGVLLLRRRFR</sequence>
<keyword evidence="3 6" id="KW-0812">Transmembrane</keyword>
<proteinExistence type="predicted"/>
<gene>
    <name evidence="8" type="ORF">S06H3_07868</name>
</gene>
<evidence type="ECO:0000256" key="6">
    <source>
        <dbReference type="SAM" id="Phobius"/>
    </source>
</evidence>
<evidence type="ECO:0000256" key="3">
    <source>
        <dbReference type="ARBA" id="ARBA00022692"/>
    </source>
</evidence>
<evidence type="ECO:0000256" key="2">
    <source>
        <dbReference type="ARBA" id="ARBA00022475"/>
    </source>
</evidence>
<dbReference type="InterPro" id="IPR051449">
    <property type="entry name" value="ABC-2_transporter_component"/>
</dbReference>
<dbReference type="PANTHER" id="PTHR30294">
    <property type="entry name" value="MEMBRANE COMPONENT OF ABC TRANSPORTER YHHJ-RELATED"/>
    <property type="match status" value="1"/>
</dbReference>
<feature type="transmembrane region" description="Helical" evidence="6">
    <location>
        <begin position="199"/>
        <end position="223"/>
    </location>
</feature>
<feature type="transmembrane region" description="Helical" evidence="6">
    <location>
        <begin position="313"/>
        <end position="335"/>
    </location>
</feature>
<reference evidence="8" key="1">
    <citation type="journal article" date="2014" name="Front. Microbiol.">
        <title>High frequency of phylogenetically diverse reductive dehalogenase-homologous genes in deep subseafloor sedimentary metagenomes.</title>
        <authorList>
            <person name="Kawai M."/>
            <person name="Futagami T."/>
            <person name="Toyoda A."/>
            <person name="Takaki Y."/>
            <person name="Nishi S."/>
            <person name="Hori S."/>
            <person name="Arai W."/>
            <person name="Tsubouchi T."/>
            <person name="Morono Y."/>
            <person name="Uchiyama I."/>
            <person name="Ito T."/>
            <person name="Fujiyama A."/>
            <person name="Inagaki F."/>
            <person name="Takami H."/>
        </authorList>
    </citation>
    <scope>NUCLEOTIDE SEQUENCE</scope>
    <source>
        <strain evidence="8">Expedition CK06-06</strain>
    </source>
</reference>
<feature type="transmembrane region" description="Helical" evidence="6">
    <location>
        <begin position="161"/>
        <end position="178"/>
    </location>
</feature>
<dbReference type="InterPro" id="IPR013525">
    <property type="entry name" value="ABC2_TM"/>
</dbReference>
<evidence type="ECO:0000256" key="1">
    <source>
        <dbReference type="ARBA" id="ARBA00004651"/>
    </source>
</evidence>
<dbReference type="PANTHER" id="PTHR30294:SF29">
    <property type="entry name" value="MULTIDRUG ABC TRANSPORTER PERMEASE YBHS-RELATED"/>
    <property type="match status" value="1"/>
</dbReference>
<evidence type="ECO:0000259" key="7">
    <source>
        <dbReference type="Pfam" id="PF12698"/>
    </source>
</evidence>
<accession>X1K2W8</accession>
<keyword evidence="2" id="KW-1003">Cell membrane</keyword>
<feature type="transmembrane region" description="Helical" evidence="6">
    <location>
        <begin position="265"/>
        <end position="288"/>
    </location>
</feature>
<organism evidence="8">
    <name type="scientific">marine sediment metagenome</name>
    <dbReference type="NCBI Taxonomy" id="412755"/>
    <lineage>
        <taxon>unclassified sequences</taxon>
        <taxon>metagenomes</taxon>
        <taxon>ecological metagenomes</taxon>
    </lineage>
</organism>
<comment type="caution">
    <text evidence="8">The sequence shown here is derived from an EMBL/GenBank/DDBJ whole genome shotgun (WGS) entry which is preliminary data.</text>
</comment>
<comment type="subcellular location">
    <subcellularLocation>
        <location evidence="1">Cell membrane</location>
        <topology evidence="1">Multi-pass membrane protein</topology>
    </subcellularLocation>
</comment>
<keyword evidence="4 6" id="KW-1133">Transmembrane helix</keyword>
<name>X1K2W8_9ZZZZ</name>
<protein>
    <recommendedName>
        <fullName evidence="7">ABC-2 type transporter transmembrane domain-containing protein</fullName>
    </recommendedName>
</protein>
<dbReference type="GO" id="GO:0005886">
    <property type="term" value="C:plasma membrane"/>
    <property type="evidence" value="ECO:0007669"/>
    <property type="project" value="UniProtKB-SubCell"/>
</dbReference>
<keyword evidence="5 6" id="KW-0472">Membrane</keyword>
<feature type="non-terminal residue" evidence="8">
    <location>
        <position position="1"/>
    </location>
</feature>